<evidence type="ECO:0000313" key="2">
    <source>
        <dbReference type="EMBL" id="KAA1088894.1"/>
    </source>
</evidence>
<sequence>MRYLAKKTRPDQASNDLRFFESSEESMFDNGIETQNMGVTMVGGSEELGGICRIYGGKWMTLPKTADEELSQHLSLAPATAYNTFSWIFQLSKSSKFESWMRSEGTGAALDSMILGNLLSEGQPIIEVIPNEPQEGTPSRRNTSKTSTGESSK</sequence>
<evidence type="ECO:0000313" key="3">
    <source>
        <dbReference type="Proteomes" id="UP000325313"/>
    </source>
</evidence>
<name>A0A5B0NK18_PUCGR</name>
<accession>A0A5B0NK18</accession>
<gene>
    <name evidence="2" type="ORF">PGTUg99_034051</name>
</gene>
<comment type="caution">
    <text evidence="2">The sequence shown here is derived from an EMBL/GenBank/DDBJ whole genome shotgun (WGS) entry which is preliminary data.</text>
</comment>
<feature type="compositionally biased region" description="Polar residues" evidence="1">
    <location>
        <begin position="134"/>
        <end position="153"/>
    </location>
</feature>
<dbReference type="EMBL" id="VDEP01000405">
    <property type="protein sequence ID" value="KAA1088894.1"/>
    <property type="molecule type" value="Genomic_DNA"/>
</dbReference>
<dbReference type="AlphaFoldDB" id="A0A5B0NK18"/>
<dbReference type="Proteomes" id="UP000325313">
    <property type="component" value="Unassembled WGS sequence"/>
</dbReference>
<proteinExistence type="predicted"/>
<protein>
    <submittedName>
        <fullName evidence="2">Uncharacterized protein</fullName>
    </submittedName>
</protein>
<feature type="region of interest" description="Disordered" evidence="1">
    <location>
        <begin position="128"/>
        <end position="153"/>
    </location>
</feature>
<evidence type="ECO:0000256" key="1">
    <source>
        <dbReference type="SAM" id="MobiDB-lite"/>
    </source>
</evidence>
<organism evidence="2 3">
    <name type="scientific">Puccinia graminis f. sp. tritici</name>
    <dbReference type="NCBI Taxonomy" id="56615"/>
    <lineage>
        <taxon>Eukaryota</taxon>
        <taxon>Fungi</taxon>
        <taxon>Dikarya</taxon>
        <taxon>Basidiomycota</taxon>
        <taxon>Pucciniomycotina</taxon>
        <taxon>Pucciniomycetes</taxon>
        <taxon>Pucciniales</taxon>
        <taxon>Pucciniaceae</taxon>
        <taxon>Puccinia</taxon>
    </lineage>
</organism>
<reference evidence="2 3" key="1">
    <citation type="submission" date="2019-05" db="EMBL/GenBank/DDBJ databases">
        <title>Emergence of the Ug99 lineage of the wheat stem rust pathogen through somatic hybridization.</title>
        <authorList>
            <person name="Li F."/>
            <person name="Upadhyaya N.M."/>
            <person name="Sperschneider J."/>
            <person name="Matny O."/>
            <person name="Nguyen-Phuc H."/>
            <person name="Mago R."/>
            <person name="Raley C."/>
            <person name="Miller M.E."/>
            <person name="Silverstein K.A.T."/>
            <person name="Henningsen E."/>
            <person name="Hirsch C.D."/>
            <person name="Visser B."/>
            <person name="Pretorius Z.A."/>
            <person name="Steffenson B.J."/>
            <person name="Schwessinger B."/>
            <person name="Dodds P.N."/>
            <person name="Figueroa M."/>
        </authorList>
    </citation>
    <scope>NUCLEOTIDE SEQUENCE [LARGE SCALE GENOMIC DNA]</scope>
    <source>
        <strain evidence="2 3">Ug99</strain>
    </source>
</reference>